<dbReference type="Pfam" id="PF04388">
    <property type="entry name" value="Hamartin"/>
    <property type="match status" value="1"/>
</dbReference>
<feature type="compositionally biased region" description="Low complexity" evidence="5">
    <location>
        <begin position="1419"/>
        <end position="1436"/>
    </location>
</feature>
<evidence type="ECO:0000256" key="4">
    <source>
        <dbReference type="ARBA" id="ARBA00023306"/>
    </source>
</evidence>
<comment type="similarity">
    <text evidence="1">Belongs to the ANKLE2 family.</text>
</comment>
<dbReference type="OrthoDB" id="7446186at2759"/>
<dbReference type="InterPro" id="IPR036770">
    <property type="entry name" value="Ankyrin_rpt-contain_sf"/>
</dbReference>
<evidence type="ECO:0000259" key="6">
    <source>
        <dbReference type="Pfam" id="PF24567"/>
    </source>
</evidence>
<dbReference type="EMBL" id="CAJNOO010000015">
    <property type="protein sequence ID" value="CAF0742836.1"/>
    <property type="molecule type" value="Genomic_DNA"/>
</dbReference>
<gene>
    <name evidence="7" type="ORF">RFH988_LOCUS840</name>
</gene>
<feature type="region of interest" description="Disordered" evidence="5">
    <location>
        <begin position="1411"/>
        <end position="1436"/>
    </location>
</feature>
<dbReference type="InterPro" id="IPR056237">
    <property type="entry name" value="ANKLE2_3rd"/>
</dbReference>
<dbReference type="Proteomes" id="UP000663882">
    <property type="component" value="Unassembled WGS sequence"/>
</dbReference>
<feature type="compositionally biased region" description="Polar residues" evidence="5">
    <location>
        <begin position="1568"/>
        <end position="1590"/>
    </location>
</feature>
<keyword evidence="3" id="KW-0040">ANK repeat</keyword>
<evidence type="ECO:0000313" key="8">
    <source>
        <dbReference type="Proteomes" id="UP000663882"/>
    </source>
</evidence>
<feature type="domain" description="ANKLE2 third alpha/beta" evidence="6">
    <location>
        <begin position="1102"/>
        <end position="1221"/>
    </location>
</feature>
<feature type="region of interest" description="Disordered" evidence="5">
    <location>
        <begin position="1568"/>
        <end position="1625"/>
    </location>
</feature>
<proteinExistence type="inferred from homology"/>
<keyword evidence="4" id="KW-0131">Cell cycle</keyword>
<dbReference type="Pfam" id="PF24567">
    <property type="entry name" value="ANKLE2_3rd"/>
    <property type="match status" value="1"/>
</dbReference>
<organism evidence="7 8">
    <name type="scientific">Rotaria sordida</name>
    <dbReference type="NCBI Taxonomy" id="392033"/>
    <lineage>
        <taxon>Eukaryota</taxon>
        <taxon>Metazoa</taxon>
        <taxon>Spiralia</taxon>
        <taxon>Gnathifera</taxon>
        <taxon>Rotifera</taxon>
        <taxon>Eurotatoria</taxon>
        <taxon>Bdelloidea</taxon>
        <taxon>Philodinida</taxon>
        <taxon>Philodinidae</taxon>
        <taxon>Rotaria</taxon>
    </lineage>
</organism>
<feature type="compositionally biased region" description="Basic and acidic residues" evidence="5">
    <location>
        <begin position="1616"/>
        <end position="1625"/>
    </location>
</feature>
<dbReference type="Pfam" id="PF00023">
    <property type="entry name" value="Ank"/>
    <property type="match status" value="1"/>
</dbReference>
<name>A0A813NUB3_9BILA</name>
<evidence type="ECO:0000256" key="3">
    <source>
        <dbReference type="ARBA" id="ARBA00023043"/>
    </source>
</evidence>
<keyword evidence="2" id="KW-0132">Cell division</keyword>
<feature type="region of interest" description="Disordered" evidence="5">
    <location>
        <begin position="505"/>
        <end position="576"/>
    </location>
</feature>
<dbReference type="PANTHER" id="PTHR12349">
    <property type="entry name" value="ANKYRIN REPEAT AND LEM DOMAIN-CONTAINING PROTEIN 2"/>
    <property type="match status" value="1"/>
</dbReference>
<evidence type="ECO:0000256" key="1">
    <source>
        <dbReference type="ARBA" id="ARBA00007597"/>
    </source>
</evidence>
<dbReference type="PANTHER" id="PTHR12349:SF4">
    <property type="entry name" value="ANKYRIN REPEAT AND LEM DOMAIN-CONTAINING PROTEIN 2"/>
    <property type="match status" value="1"/>
</dbReference>
<reference evidence="7" key="1">
    <citation type="submission" date="2021-02" db="EMBL/GenBank/DDBJ databases">
        <authorList>
            <person name="Nowell W R."/>
        </authorList>
    </citation>
    <scope>NUCLEOTIDE SEQUENCE</scope>
</reference>
<evidence type="ECO:0000256" key="2">
    <source>
        <dbReference type="ARBA" id="ARBA00022618"/>
    </source>
</evidence>
<feature type="region of interest" description="Disordered" evidence="5">
    <location>
        <begin position="402"/>
        <end position="422"/>
    </location>
</feature>
<accession>A0A813NUB3</accession>
<protein>
    <recommendedName>
        <fullName evidence="6">ANKLE2 third alpha/beta domain-containing protein</fullName>
    </recommendedName>
</protein>
<evidence type="ECO:0000313" key="7">
    <source>
        <dbReference type="EMBL" id="CAF0742836.1"/>
    </source>
</evidence>
<dbReference type="Gene3D" id="1.25.40.20">
    <property type="entry name" value="Ankyrin repeat-containing domain"/>
    <property type="match status" value="1"/>
</dbReference>
<dbReference type="SUPFAM" id="SSF48403">
    <property type="entry name" value="Ankyrin repeat"/>
    <property type="match status" value="1"/>
</dbReference>
<sequence length="1625" mass="188016">MFAILDNTRDSVSTRQNLLESLLREYQQTNQPLLNQLIEYYFQTESPNALLLIKQFNEAGKEPSKVLIEHLNTQGLKQCNRHSSSSSISSELHSHEEQEKVAHIMKVFRIFCLIIHSQVSGLSTLIKDSLILPNCINAITKCKDDPNVLAQACYFFSALTATLPGEIVQQTESILNIFKATCKYLFKHLASLRQLSIQTNSHSLENVQLWIVNQSAHALFYTLYTVYPCNFLYHIHREFQRNENLDVFEHIFMPMFQRVRFNPRLIDSDRKREVEKIKRLRQYPCNIIYEARKLSLDPLFGRESPATQNWMHSEMKRILPFYHFKRQSPAGSIDQVSDLRNTLDISSPPENIPKRSNSSPLQKIKEKIKSYLRPTPTPSSIPTITVSTMDAATATTKTNNTLSIPNVSSSPLSTPSSPASGSDIRVVKTMPELQSNNDLSSFSSPPTTQHFDQQQQIFIKAVIHTISTIYDQNLPSHWRKILGRYDPNILIVSTPQRQATFYVSPSEHSLDNQQQQPQQQLDDSSPTSANEKRQRCASASCATSQQIHSPVLAAPTTSTDDILPRTQSLSTKQRTRHSALVSITEPFYHKHLLTNQIQYEEDDHDDNVLSDQKSFVDPWSFQIPSELYICSETKNSINNELTWNDHDFISIPHFDFNDIVTNNSSSNELKQFDRLYKCHSCYEIFLTEQYKQIWEHLWTKQKSHQKHLNELQTTHALMNTLRVEVQSHLTDEVNIYENNSKCLSDENTLLGGKVVELGKVTSRRKQTSAIEEKNSEMQELEKYEQLRKVSIQCDFVIFFMGNLFSRHKERLIPDEDDQFFDCLNDDESHEHNEQINENTTKTISHYYAVWIPSNVETTENQFIFDDMKSAFTLCKKYSKHNSRVKIFANRHDAENFIQQKRTNTTNNDDMNIAVEQRTTQINNDAEKLPYSDVPTSELTKLYNIVEKGDENEFERLIWSNPRYLISSGDSPTIVKISVRYNSMHVAALSGQSSIIRVLIKTIKNIHFIRRLYINDSEEQTQQRIKFILDMYLNTPDKMQNESPLHLASKFGHYDAVCALLDEPSCSRDAVNKVGLTARDIVSSRAKDKSKEKKILQLFESIYYIPIYSRKITMEKTIPKPVDETTFKPFLNMIQQGTSNLPIECDNDLTLIAFAGPTTYDLAMKFYTSVSTSTRGQARRVQNLLSSPKSPVYIVRSDAEKGWERIARSYALETYSINWCEYWPFLDTYINLSSNDGIRLLEYYLQQRILHSQILKAINQLEKFSSQYLLSEEEKISNENDLILNSISQLIQLFYTLIDLFNLNEFVLNRNYRQHLEYGGFENQKNNELNIIKTNIINQLQWLSTENKNILSLFTRPLFNCLTMVFTLIISPSGCALIDQIQHNQYELRHNQEKIHPASRLSLIGLVCPKRRQSRRSYKSQKQQQMTRSNSWPNLSSSSIDVSNIRRCHSQIELNQNNNNYSSSSLLNEATKKSLSDLTQQSLAISNTSSMFSSQTSVDMLREDDKTKIHKWHYFLAGSQPTKLDAHVVRAIDLNKSININVRQQYRLWSKWYQAVQMRPIEEQNLWTTPIRNSSPSNRKVSTPGENQSSLLKMVTRQASKRKINNREQSPVLTQDKIIEKKRSKK</sequence>
<dbReference type="SMART" id="SM00248">
    <property type="entry name" value="ANK"/>
    <property type="match status" value="2"/>
</dbReference>
<dbReference type="InterPro" id="IPR007483">
    <property type="entry name" value="Hamartin"/>
</dbReference>
<dbReference type="GO" id="GO:0051301">
    <property type="term" value="P:cell division"/>
    <property type="evidence" value="ECO:0007669"/>
    <property type="project" value="UniProtKB-KW"/>
</dbReference>
<comment type="caution">
    <text evidence="7">The sequence shown here is derived from an EMBL/GenBank/DDBJ whole genome shotgun (WGS) entry which is preliminary data.</text>
</comment>
<evidence type="ECO:0000256" key="5">
    <source>
        <dbReference type="SAM" id="MobiDB-lite"/>
    </source>
</evidence>
<feature type="compositionally biased region" description="Polar residues" evidence="5">
    <location>
        <begin position="555"/>
        <end position="572"/>
    </location>
</feature>
<dbReference type="InterPro" id="IPR002110">
    <property type="entry name" value="Ankyrin_rpt"/>
</dbReference>